<dbReference type="eggNOG" id="KOG4293">
    <property type="taxonomic scope" value="Eukaryota"/>
</dbReference>
<keyword evidence="8" id="KW-1185">Reference proteome</keyword>
<keyword evidence="3 5" id="KW-0732">Signal</keyword>
<dbReference type="STRING" id="77586.A0A0D9VQN8"/>
<feature type="domain" description="DOMON" evidence="6">
    <location>
        <begin position="52"/>
        <end position="168"/>
    </location>
</feature>
<name>A0A0D9VQN8_9ORYZ</name>
<dbReference type="CDD" id="cd09629">
    <property type="entry name" value="DOMON_CIL1_like"/>
    <property type="match status" value="1"/>
</dbReference>
<dbReference type="InterPro" id="IPR005018">
    <property type="entry name" value="DOMON_domain"/>
</dbReference>
<evidence type="ECO:0000256" key="4">
    <source>
        <dbReference type="ARBA" id="ARBA00023136"/>
    </source>
</evidence>
<reference evidence="8" key="2">
    <citation type="submission" date="2013-12" db="EMBL/GenBank/DDBJ databases">
        <authorList>
            <person name="Yu Y."/>
            <person name="Lee S."/>
            <person name="de Baynast K."/>
            <person name="Wissotski M."/>
            <person name="Liu L."/>
            <person name="Talag J."/>
            <person name="Goicoechea J."/>
            <person name="Angelova A."/>
            <person name="Jetty R."/>
            <person name="Kudrna D."/>
            <person name="Golser W."/>
            <person name="Rivera L."/>
            <person name="Zhang J."/>
            <person name="Wing R."/>
        </authorList>
    </citation>
    <scope>NUCLEOTIDE SEQUENCE</scope>
</reference>
<comment type="subcellular location">
    <subcellularLocation>
        <location evidence="1">Membrane</location>
    </subcellularLocation>
</comment>
<sequence>MARLSDSACLLAVAVLLSAEAAATAQPAAADCTNATFQAGRSYQRCSNLPVLGATLHWTYHAENGTADIAFRAPQTSSGWVAWGINTQNGTGMVGSSVFIASQLNGTAATSVITTVLESFRPSLRNGTLGFGVPAPPAAEYTAGAYTIYATVALPGNATTQNTVWQAGPVRGGAIAMHPTTGPNLKSTKRHDFLSG</sequence>
<evidence type="ECO:0000256" key="3">
    <source>
        <dbReference type="ARBA" id="ARBA00022729"/>
    </source>
</evidence>
<dbReference type="Gramene" id="LPERR03G06180.1">
    <property type="protein sequence ID" value="LPERR03G06180.1"/>
    <property type="gene ID" value="LPERR03G06180"/>
</dbReference>
<evidence type="ECO:0000313" key="7">
    <source>
        <dbReference type="EnsemblPlants" id="LPERR03G06180.1"/>
    </source>
</evidence>
<dbReference type="InterPro" id="IPR045265">
    <property type="entry name" value="AIR12_DOMON"/>
</dbReference>
<protein>
    <recommendedName>
        <fullName evidence="6">DOMON domain-containing protein</fullName>
    </recommendedName>
</protein>
<dbReference type="Proteomes" id="UP000032180">
    <property type="component" value="Chromosome 3"/>
</dbReference>
<dbReference type="EnsemblPlants" id="LPERR03G06180.1">
    <property type="protein sequence ID" value="LPERR03G06180.1"/>
    <property type="gene ID" value="LPERR03G06180"/>
</dbReference>
<keyword evidence="4" id="KW-0472">Membrane</keyword>
<feature type="chain" id="PRO_5002347727" description="DOMON domain-containing protein" evidence="5">
    <location>
        <begin position="26"/>
        <end position="196"/>
    </location>
</feature>
<keyword evidence="2" id="KW-0813">Transport</keyword>
<organism evidence="7 8">
    <name type="scientific">Leersia perrieri</name>
    <dbReference type="NCBI Taxonomy" id="77586"/>
    <lineage>
        <taxon>Eukaryota</taxon>
        <taxon>Viridiplantae</taxon>
        <taxon>Streptophyta</taxon>
        <taxon>Embryophyta</taxon>
        <taxon>Tracheophyta</taxon>
        <taxon>Spermatophyta</taxon>
        <taxon>Magnoliopsida</taxon>
        <taxon>Liliopsida</taxon>
        <taxon>Poales</taxon>
        <taxon>Poaceae</taxon>
        <taxon>BOP clade</taxon>
        <taxon>Oryzoideae</taxon>
        <taxon>Oryzeae</taxon>
        <taxon>Oryzinae</taxon>
        <taxon>Leersia</taxon>
    </lineage>
</organism>
<dbReference type="AlphaFoldDB" id="A0A0D9VQN8"/>
<evidence type="ECO:0000256" key="1">
    <source>
        <dbReference type="ARBA" id="ARBA00004370"/>
    </source>
</evidence>
<evidence type="ECO:0000313" key="8">
    <source>
        <dbReference type="Proteomes" id="UP000032180"/>
    </source>
</evidence>
<dbReference type="HOGENOM" id="CLU_036675_2_1_1"/>
<evidence type="ECO:0000259" key="6">
    <source>
        <dbReference type="PROSITE" id="PS50836"/>
    </source>
</evidence>
<evidence type="ECO:0000256" key="5">
    <source>
        <dbReference type="SAM" id="SignalP"/>
    </source>
</evidence>
<proteinExistence type="predicted"/>
<dbReference type="PANTHER" id="PTHR23130:SF216">
    <property type="entry name" value="PROTEIN, PUTATIVE, EXPRESSED-RELATED"/>
    <property type="match status" value="1"/>
</dbReference>
<feature type="signal peptide" evidence="5">
    <location>
        <begin position="1"/>
        <end position="25"/>
    </location>
</feature>
<accession>A0A0D9VQN8</accession>
<reference evidence="7" key="3">
    <citation type="submission" date="2015-04" db="UniProtKB">
        <authorList>
            <consortium name="EnsemblPlants"/>
        </authorList>
    </citation>
    <scope>IDENTIFICATION</scope>
</reference>
<dbReference type="GO" id="GO:0016020">
    <property type="term" value="C:membrane"/>
    <property type="evidence" value="ECO:0007669"/>
    <property type="project" value="UniProtKB-SubCell"/>
</dbReference>
<dbReference type="PANTHER" id="PTHR23130">
    <property type="entry name" value="CYTOCHROME B561 AND DOMON DOMAIN-CONTAINING PROTEIN"/>
    <property type="match status" value="1"/>
</dbReference>
<dbReference type="Pfam" id="PF04526">
    <property type="entry name" value="DUF568"/>
    <property type="match status" value="1"/>
</dbReference>
<dbReference type="PROSITE" id="PS50836">
    <property type="entry name" value="DOMON"/>
    <property type="match status" value="1"/>
</dbReference>
<reference evidence="7 8" key="1">
    <citation type="submission" date="2012-08" db="EMBL/GenBank/DDBJ databases">
        <title>Oryza genome evolution.</title>
        <authorList>
            <person name="Wing R.A."/>
        </authorList>
    </citation>
    <scope>NUCLEOTIDE SEQUENCE</scope>
</reference>
<evidence type="ECO:0000256" key="2">
    <source>
        <dbReference type="ARBA" id="ARBA00022448"/>
    </source>
</evidence>